<dbReference type="AlphaFoldDB" id="C7RIE7"/>
<dbReference type="InterPro" id="IPR036188">
    <property type="entry name" value="FAD/NAD-bd_sf"/>
</dbReference>
<dbReference type="HOGENOM" id="CLU_015740_5_0_4"/>
<dbReference type="EC" id="1.1.3.21" evidence="7"/>
<dbReference type="PRINTS" id="PR01001">
    <property type="entry name" value="FADG3PDH"/>
</dbReference>
<dbReference type="Pfam" id="PF01266">
    <property type="entry name" value="DAO"/>
    <property type="match status" value="1"/>
</dbReference>
<evidence type="ECO:0000256" key="1">
    <source>
        <dbReference type="ARBA" id="ARBA00001974"/>
    </source>
</evidence>
<keyword evidence="5 7" id="KW-0560">Oxidoreductase</keyword>
<dbReference type="OrthoDB" id="9766796at2"/>
<name>C7RIE7_ACCRE</name>
<protein>
    <submittedName>
        <fullName evidence="7">Glycerol-3-phosphate oxidase</fullName>
        <ecNumber evidence="7">1.1.3.21</ecNumber>
    </submittedName>
</protein>
<dbReference type="InterPro" id="IPR000447">
    <property type="entry name" value="G3P_DH_FAD-dep"/>
</dbReference>
<evidence type="ECO:0000256" key="2">
    <source>
        <dbReference type="ARBA" id="ARBA00007330"/>
    </source>
</evidence>
<gene>
    <name evidence="7" type="ordered locus">CAP2UW1_3254</name>
</gene>
<dbReference type="Gene3D" id="3.30.9.10">
    <property type="entry name" value="D-Amino Acid Oxidase, subunit A, domain 2"/>
    <property type="match status" value="1"/>
</dbReference>
<feature type="domain" description="FAD dependent oxidoreductase" evidence="6">
    <location>
        <begin position="2"/>
        <end position="341"/>
    </location>
</feature>
<evidence type="ECO:0000259" key="6">
    <source>
        <dbReference type="Pfam" id="PF01266"/>
    </source>
</evidence>
<evidence type="ECO:0000256" key="4">
    <source>
        <dbReference type="ARBA" id="ARBA00022827"/>
    </source>
</evidence>
<comment type="similarity">
    <text evidence="2">Belongs to the FAD-dependent glycerol-3-phosphate dehydrogenase family.</text>
</comment>
<sequence>MRIAVIGGGINGLCSAWRLAKSGDDVTVFERARVMEATSAASSKMLHGGLRYLETGQFLLVREALRERDAWLARAPRLTRPLPILLPVYRSSRRPMWMLAVGMKLYDLLAGKSRLPKSEALTREQVVTLAPTLKTDDLLGGFRYHDGQMDDRRLGLWVAEQCRQAGVVIKERVAVGSVSPDGRLTLATGEPLAFDQILNIAGPWAEKLLTDSGIEPRYRLDVVRGSHLVVACPCEHALLLEVPGDKRIFFVLPWKGRTLIGTTEVRQPLDAPIACSDEETDYLLKAYNHFHSRPISAADIVETFAGIRPLVKSAGDPTRARRDYAFQRNGKLLSVFGGKWTTSLALADKLKRRLH</sequence>
<dbReference type="GO" id="GO:0046168">
    <property type="term" value="P:glycerol-3-phosphate catabolic process"/>
    <property type="evidence" value="ECO:0007669"/>
    <property type="project" value="TreeGrafter"/>
</dbReference>
<dbReference type="EMBL" id="CP001715">
    <property type="protein sequence ID" value="ACV36521.1"/>
    <property type="molecule type" value="Genomic_DNA"/>
</dbReference>
<evidence type="ECO:0000256" key="3">
    <source>
        <dbReference type="ARBA" id="ARBA00022630"/>
    </source>
</evidence>
<evidence type="ECO:0000256" key="5">
    <source>
        <dbReference type="ARBA" id="ARBA00023002"/>
    </source>
</evidence>
<dbReference type="PANTHER" id="PTHR11985">
    <property type="entry name" value="GLYCEROL-3-PHOSPHATE DEHYDROGENASE"/>
    <property type="match status" value="1"/>
</dbReference>
<dbReference type="GO" id="GO:0004368">
    <property type="term" value="F:glycerol-3-phosphate dehydrogenase (quinone) activity"/>
    <property type="evidence" value="ECO:0007669"/>
    <property type="project" value="InterPro"/>
</dbReference>
<dbReference type="Gene3D" id="3.50.50.60">
    <property type="entry name" value="FAD/NAD(P)-binding domain"/>
    <property type="match status" value="1"/>
</dbReference>
<evidence type="ECO:0000313" key="7">
    <source>
        <dbReference type="EMBL" id="ACV36521.1"/>
    </source>
</evidence>
<dbReference type="KEGG" id="app:CAP2UW1_3254"/>
<accession>C7RIE7</accession>
<dbReference type="GO" id="GO:0004369">
    <property type="term" value="F:glycerol-3-phosphate oxidase activity"/>
    <property type="evidence" value="ECO:0007669"/>
    <property type="project" value="UniProtKB-EC"/>
</dbReference>
<organism evidence="7">
    <name type="scientific">Accumulibacter regalis</name>
    <dbReference type="NCBI Taxonomy" id="522306"/>
    <lineage>
        <taxon>Bacteria</taxon>
        <taxon>Pseudomonadati</taxon>
        <taxon>Pseudomonadota</taxon>
        <taxon>Betaproteobacteria</taxon>
        <taxon>Candidatus Accumulibacter</taxon>
    </lineage>
</organism>
<dbReference type="eggNOG" id="COG0578">
    <property type="taxonomic scope" value="Bacteria"/>
</dbReference>
<dbReference type="SUPFAM" id="SSF51905">
    <property type="entry name" value="FAD/NAD(P)-binding domain"/>
    <property type="match status" value="1"/>
</dbReference>
<dbReference type="STRING" id="522306.CAP2UW1_3254"/>
<reference evidence="7" key="2">
    <citation type="submission" date="2009-09" db="EMBL/GenBank/DDBJ databases">
        <title>Complete sequence of chromosome of Candidatus Accumulibacter phosphatis clade IIA str. UW-1.</title>
        <authorList>
            <consortium name="US DOE Joint Genome Institute"/>
            <person name="Martin H.G."/>
            <person name="Ivanova N."/>
            <person name="Kunin V."/>
            <person name="Warnecke F."/>
            <person name="Barry K."/>
            <person name="He S."/>
            <person name="Salamov A."/>
            <person name="Szeto E."/>
            <person name="Dalin E."/>
            <person name="Pangilinan J.L."/>
            <person name="Lapidus A."/>
            <person name="Lowry S."/>
            <person name="Kyrpides N.C."/>
            <person name="McMahon K.D."/>
            <person name="Hugenholtz P."/>
        </authorList>
    </citation>
    <scope>NUCLEOTIDE SEQUENCE [LARGE SCALE GENOMIC DNA]</scope>
    <source>
        <strain evidence="7">UW-1</strain>
    </source>
</reference>
<keyword evidence="3" id="KW-0285">Flavoprotein</keyword>
<dbReference type="PANTHER" id="PTHR11985:SF15">
    <property type="entry name" value="GLYCEROL-3-PHOSPHATE DEHYDROGENASE, MITOCHONDRIAL"/>
    <property type="match status" value="1"/>
</dbReference>
<reference evidence="7" key="1">
    <citation type="submission" date="2009-08" db="EMBL/GenBank/DDBJ databases">
        <authorList>
            <consortium name="US DOE Joint Genome Institute"/>
            <person name="Lucas S."/>
            <person name="Copeland A."/>
            <person name="Lapidus A."/>
            <person name="Glavina del Rio T."/>
            <person name="Dalin E."/>
            <person name="Tice H."/>
            <person name="Bruce D."/>
            <person name="Barry K."/>
            <person name="Pitluck S."/>
            <person name="Lowry S."/>
            <person name="Larimer F."/>
            <person name="Land M."/>
            <person name="Hauser L."/>
            <person name="Kyrpides N."/>
            <person name="Ivanova N."/>
            <person name="McMahon K.D."/>
            <person name="Hugenholtz P."/>
        </authorList>
    </citation>
    <scope>NUCLEOTIDE SEQUENCE</scope>
    <source>
        <strain evidence="7">UW-1</strain>
    </source>
</reference>
<keyword evidence="4" id="KW-0274">FAD</keyword>
<dbReference type="InterPro" id="IPR006076">
    <property type="entry name" value="FAD-dep_OxRdtase"/>
</dbReference>
<proteinExistence type="inferred from homology"/>
<comment type="cofactor">
    <cofactor evidence="1">
        <name>FAD</name>
        <dbReference type="ChEBI" id="CHEBI:57692"/>
    </cofactor>
</comment>